<proteinExistence type="predicted"/>
<reference evidence="2 3" key="1">
    <citation type="submission" date="2018-12" db="EMBL/GenBank/DDBJ databases">
        <title>Complete genome of Nonlabens sp. MJ115.</title>
        <authorList>
            <person name="Choi H.S."/>
            <person name="Jung J."/>
        </authorList>
    </citation>
    <scope>NUCLEOTIDE SEQUENCE [LARGE SCALE GENOMIC DNA]</scope>
    <source>
        <strain evidence="2 3">MJ115</strain>
    </source>
</reference>
<dbReference type="KEGG" id="noj:EJ995_11150"/>
<dbReference type="OrthoDB" id="981524at2"/>
<evidence type="ECO:0000313" key="3">
    <source>
        <dbReference type="Proteomes" id="UP000279600"/>
    </source>
</evidence>
<organism evidence="2 3">
    <name type="scientific">Nonlabens ponticola</name>
    <dbReference type="NCBI Taxonomy" id="2496866"/>
    <lineage>
        <taxon>Bacteria</taxon>
        <taxon>Pseudomonadati</taxon>
        <taxon>Bacteroidota</taxon>
        <taxon>Flavobacteriia</taxon>
        <taxon>Flavobacteriales</taxon>
        <taxon>Flavobacteriaceae</taxon>
        <taxon>Nonlabens</taxon>
    </lineage>
</organism>
<keyword evidence="1" id="KW-0812">Transmembrane</keyword>
<keyword evidence="1" id="KW-1133">Transmembrane helix</keyword>
<evidence type="ECO:0000313" key="2">
    <source>
        <dbReference type="EMBL" id="AZQ44762.1"/>
    </source>
</evidence>
<gene>
    <name evidence="2" type="ORF">EJ995_11150</name>
</gene>
<protein>
    <submittedName>
        <fullName evidence="2">Uncharacterized protein</fullName>
    </submittedName>
</protein>
<sequence>MKKNNKHEDLGFKVPDGYFESNLARLSSITNDSNTSRDNPFTVPDGYFENLEQRLLDQTIDKPVVQMDSDKPAWITPLLAIAAIIVFAIAVNGFWNSNSFTMDDLDNEDLILYLAETDITQDEEALEILYLGADDFLEDESYNDINQDVLVDYLADEVDLNQMMEE</sequence>
<dbReference type="EMBL" id="CP034549">
    <property type="protein sequence ID" value="AZQ44762.1"/>
    <property type="molecule type" value="Genomic_DNA"/>
</dbReference>
<dbReference type="RefSeq" id="WP_126448477.1">
    <property type="nucleotide sequence ID" value="NZ_CP034549.1"/>
</dbReference>
<evidence type="ECO:0000256" key="1">
    <source>
        <dbReference type="SAM" id="Phobius"/>
    </source>
</evidence>
<accession>A0A3S9N0B7</accession>
<feature type="transmembrane region" description="Helical" evidence="1">
    <location>
        <begin position="74"/>
        <end position="95"/>
    </location>
</feature>
<keyword evidence="3" id="KW-1185">Reference proteome</keyword>
<name>A0A3S9N0B7_9FLAO</name>
<dbReference type="Proteomes" id="UP000279600">
    <property type="component" value="Chromosome"/>
</dbReference>
<dbReference type="AlphaFoldDB" id="A0A3S9N0B7"/>
<keyword evidence="1" id="KW-0472">Membrane</keyword>